<dbReference type="Proteomes" id="UP001392437">
    <property type="component" value="Unassembled WGS sequence"/>
</dbReference>
<gene>
    <name evidence="1" type="ORF">PG999_014734</name>
</gene>
<dbReference type="AlphaFoldDB" id="A0AAW0Q4B8"/>
<reference evidence="1 2" key="1">
    <citation type="submission" date="2023-01" db="EMBL/GenBank/DDBJ databases">
        <title>Analysis of 21 Apiospora genomes using comparative genomics revels a genus with tremendous synthesis potential of carbohydrate active enzymes and secondary metabolites.</title>
        <authorList>
            <person name="Sorensen T."/>
        </authorList>
    </citation>
    <scope>NUCLEOTIDE SEQUENCE [LARGE SCALE GENOMIC DNA]</scope>
    <source>
        <strain evidence="1 2">CBS 117206</strain>
    </source>
</reference>
<accession>A0AAW0Q4B8</accession>
<dbReference type="EMBL" id="JAQQWP010000013">
    <property type="protein sequence ID" value="KAK8092535.1"/>
    <property type="molecule type" value="Genomic_DNA"/>
</dbReference>
<organism evidence="1 2">
    <name type="scientific">Apiospora kogelbergensis</name>
    <dbReference type="NCBI Taxonomy" id="1337665"/>
    <lineage>
        <taxon>Eukaryota</taxon>
        <taxon>Fungi</taxon>
        <taxon>Dikarya</taxon>
        <taxon>Ascomycota</taxon>
        <taxon>Pezizomycotina</taxon>
        <taxon>Sordariomycetes</taxon>
        <taxon>Xylariomycetidae</taxon>
        <taxon>Amphisphaeriales</taxon>
        <taxon>Apiosporaceae</taxon>
        <taxon>Apiospora</taxon>
    </lineage>
</organism>
<name>A0AAW0Q4B8_9PEZI</name>
<protein>
    <submittedName>
        <fullName evidence="1">Uncharacterized protein</fullName>
    </submittedName>
</protein>
<evidence type="ECO:0000313" key="1">
    <source>
        <dbReference type="EMBL" id="KAK8092535.1"/>
    </source>
</evidence>
<proteinExistence type="predicted"/>
<feature type="non-terminal residue" evidence="1">
    <location>
        <position position="1"/>
    </location>
</feature>
<sequence length="321" mass="36686">GICAELELHLELSLAATEQSEPVDPSFDLLIYLLYKHSTERLSHLKSQEYGAHVPIGTASHMKLVNCNDFVQFALGLRQSSMSTSNLISTPQEYPRIAVLSCVRYCIGWCAKSIDIDESLLRRQLDVTWLARGMTQIHSSRWPQFMALYNALHRKWRSDESGRKPEVSNYYNDELLDPDDDFDSLQYSMRSRLLRKIDAVQSLADEVLVTEFLQRMYLRTADRNVKPFQPTKQGWLGSGVDAKEPVLSIGQDYSVQPLMSDNLLRMRNAATFLFRKRPSSKGSKLSRDSRERIYSLAESIESVSGMMRDSLSISKAPLQEY</sequence>
<keyword evidence="2" id="KW-1185">Reference proteome</keyword>
<comment type="caution">
    <text evidence="1">The sequence shown here is derived from an EMBL/GenBank/DDBJ whole genome shotgun (WGS) entry which is preliminary data.</text>
</comment>
<evidence type="ECO:0000313" key="2">
    <source>
        <dbReference type="Proteomes" id="UP001392437"/>
    </source>
</evidence>